<evidence type="ECO:0000313" key="1">
    <source>
        <dbReference type="EMBL" id="KAJ3497478.1"/>
    </source>
</evidence>
<organism evidence="1 2">
    <name type="scientific">Lecanicillium saksenae</name>
    <dbReference type="NCBI Taxonomy" id="468837"/>
    <lineage>
        <taxon>Eukaryota</taxon>
        <taxon>Fungi</taxon>
        <taxon>Dikarya</taxon>
        <taxon>Ascomycota</taxon>
        <taxon>Pezizomycotina</taxon>
        <taxon>Sordariomycetes</taxon>
        <taxon>Hypocreomycetidae</taxon>
        <taxon>Hypocreales</taxon>
        <taxon>Cordycipitaceae</taxon>
        <taxon>Lecanicillium</taxon>
    </lineage>
</organism>
<dbReference type="Proteomes" id="UP001148737">
    <property type="component" value="Unassembled WGS sequence"/>
</dbReference>
<comment type="caution">
    <text evidence="1">The sequence shown here is derived from an EMBL/GenBank/DDBJ whole genome shotgun (WGS) entry which is preliminary data.</text>
</comment>
<gene>
    <name evidence="1" type="ORF">NLG97_g1878</name>
</gene>
<protein>
    <submittedName>
        <fullName evidence="1">Uncharacterized protein</fullName>
    </submittedName>
</protein>
<reference evidence="1" key="1">
    <citation type="submission" date="2022-07" db="EMBL/GenBank/DDBJ databases">
        <title>Genome Sequence of Lecanicillium saksenae.</title>
        <authorList>
            <person name="Buettner E."/>
        </authorList>
    </citation>
    <scope>NUCLEOTIDE SEQUENCE</scope>
    <source>
        <strain evidence="1">VT-O1</strain>
    </source>
</reference>
<dbReference type="EMBL" id="JANAKD010000109">
    <property type="protein sequence ID" value="KAJ3497478.1"/>
    <property type="molecule type" value="Genomic_DNA"/>
</dbReference>
<sequence>MPKILIIGATGYLGKRLARVLVQSGQHQVFGVARSEEKARGLALEEVIPVLCADPVNEPESYLKVIRNYHIDVIVDVAGANNDSVKFLNDAKIIGEERLQASENVGVPLAPRLGFIYCSGTWVHGSSEKRINDLDVVGHRAVTPPSELVAWRVAVENAVLTASKVLHVAVIRPALIYGYESTIWTPFWLPILRAAKCGSNGAVQIPLEPDARPGLIHVDDVATGFKAAIEKLPSINSSASYPVFDLVTSQESMRAIFDGLSAAWGHKGNHELVGAGGDLFAQAMSTTMCGSSARAQQLLAWEPKRLNGIVMDIDIHAAAFEIYQPSHPEPVTPTTTEQSLSHYFHTQVSALTLDEFDIDLWPSLLPQVTHSMTAVWHASNAIAGLSWTRKSGTNLSPNAASKLDREGSLQYSASIKHILQTIERGNLTAEDKTMVLLTNILYAIYVMYSGDGKNALAIHERSCQLIRSWKFWQCVTSGTVSQLAAQVLCYFIRLENSFSYRWMIPRDETVNWQEAHTCLQSAPLATNLHAYIKVEFLWSEMQAMIFKLPLRPSKKDIEAFDTYRSVLYEEFTTWDIKYAALLAALRSASPVRRVAIEVWHILMNVLFQLDFHSYEDLWDETCWDKFEQDFKRVLDIVEKALEDEHRKGAWAYEVQIAPTIWNYLHFTTTVCRMPTLRRRSAQLLRRAMFIGMREIPADIRIVSSGNKASTLQQLIDLEESGWYEDLEAISSGSRGECTCIAAKFVCNFHRVAKVCTRRDTSGRVQITFITVSDILNGNF</sequence>
<evidence type="ECO:0000313" key="2">
    <source>
        <dbReference type="Proteomes" id="UP001148737"/>
    </source>
</evidence>
<accession>A0ACC1R2L5</accession>
<name>A0ACC1R2L5_9HYPO</name>
<proteinExistence type="predicted"/>
<keyword evidence="2" id="KW-1185">Reference proteome</keyword>